<dbReference type="OrthoDB" id="8481515at2"/>
<gene>
    <name evidence="1" type="ORF">CLV67_13829</name>
</gene>
<evidence type="ECO:0008006" key="3">
    <source>
        <dbReference type="Google" id="ProtNLM"/>
    </source>
</evidence>
<sequence length="947" mass="102273">MNGSDLEKRLLAVIDEADDDAVVALLAPLSETERAALEPSVAARADELHRLEHELVYDFGPRREGLRHVRRQLRAAHVAWAGVGTPESWPPDVSIHDDNDGWYRRGNLTDAFLSDTGYRVITERRPPWLARLADGYLDYGPLWCQAWRLAVEGFIDRPADDRYLHGIAENAGQSVEQLAAMVDRDPALLDVDLPALLDQPGGLDVLVRRDERYTRTEDHALVRFRVWAPLLGRVLAEGHPLRERLLDGLLDAMGGDIGTDAPKYKQFLADLKPTVVEFAARRQRLLRLAGHQVPGLVSFGVQTLLKLDRTGRIDPADVVEHLGAATGAPAAGTARGAIKLIVSALRRRPDLLPQAVDALVPALTHTRPDVQQDAVEALLPHLADPLVRQALTGAVPDMAPAVAVLVPLEQETVPEPVADLAGLIAEAHGLGLGPFDATTEPPAVVPRPWLDARPGPEIPPVASFDELIDVLLRVVDGTYEWAHDLERALDGLAALHTSRPDDFGLRVGPLVDRVNRYFEAEQPEWGEQIRGDFCHVVAHWLDPGRELPGDVPLGTPRGWLAGRLREVLVMFADGATGRLLAYPQDRNGWVDPAVLTDRVIAAGDPAPDRPLDIAIAITRLAPQGRDAARERLAGVPGVLAAAVRAGCGSGEDLSGTPEPVRRAVGWLLGQPHDGAPYLFGEPADAPPAELEVLPLTAYQQGMDVPLPDGGIFLDMTHLPEYQAWQAWHEFAGDARYSTAWASTLWPGDTRWIWTVGLHARRALPWLLDAERPLPGEAFSRVLGELTGDRPERRALAADVLTQVVTDGRLTSAELGAALGAGRLWEGPSGYRIVEALTRVAAVSALHATVVRRSLALSLPTWRDLAPRALCALLTLLDQLCTTDGTDPAGEGARAALITLADGRGKAAGLARKVLAHPADGLDWPGPAAAAALTARLDRARGNVVPGI</sequence>
<proteinExistence type="predicted"/>
<dbReference type="AlphaFoldDB" id="A0A2T0JNB5"/>
<evidence type="ECO:0000313" key="1">
    <source>
        <dbReference type="EMBL" id="PRX08897.1"/>
    </source>
</evidence>
<dbReference type="Gene3D" id="1.25.10.10">
    <property type="entry name" value="Leucine-rich Repeat Variant"/>
    <property type="match status" value="1"/>
</dbReference>
<dbReference type="Proteomes" id="UP000239415">
    <property type="component" value="Unassembled WGS sequence"/>
</dbReference>
<accession>A0A2T0JNB5</accession>
<organism evidence="1 2">
    <name type="scientific">Actinoplanes italicus</name>
    <dbReference type="NCBI Taxonomy" id="113567"/>
    <lineage>
        <taxon>Bacteria</taxon>
        <taxon>Bacillati</taxon>
        <taxon>Actinomycetota</taxon>
        <taxon>Actinomycetes</taxon>
        <taxon>Micromonosporales</taxon>
        <taxon>Micromonosporaceae</taxon>
        <taxon>Actinoplanes</taxon>
    </lineage>
</organism>
<reference evidence="1 2" key="1">
    <citation type="submission" date="2018-03" db="EMBL/GenBank/DDBJ databases">
        <title>Genomic Encyclopedia of Archaeal and Bacterial Type Strains, Phase II (KMG-II): from individual species to whole genera.</title>
        <authorList>
            <person name="Goeker M."/>
        </authorList>
    </citation>
    <scope>NUCLEOTIDE SEQUENCE [LARGE SCALE GENOMIC DNA]</scope>
    <source>
        <strain evidence="1 2">DSM 43146</strain>
    </source>
</reference>
<dbReference type="EMBL" id="PVMZ01000038">
    <property type="protein sequence ID" value="PRX08897.1"/>
    <property type="molecule type" value="Genomic_DNA"/>
</dbReference>
<protein>
    <recommendedName>
        <fullName evidence="3">HEAT repeat protein</fullName>
    </recommendedName>
</protein>
<comment type="caution">
    <text evidence="1">The sequence shown here is derived from an EMBL/GenBank/DDBJ whole genome shotgun (WGS) entry which is preliminary data.</text>
</comment>
<dbReference type="InterPro" id="IPR011989">
    <property type="entry name" value="ARM-like"/>
</dbReference>
<keyword evidence="2" id="KW-1185">Reference proteome</keyword>
<evidence type="ECO:0000313" key="2">
    <source>
        <dbReference type="Proteomes" id="UP000239415"/>
    </source>
</evidence>
<name>A0A2T0JNB5_9ACTN</name>
<dbReference type="RefSeq" id="WP_106330706.1">
    <property type="nucleotide sequence ID" value="NZ_BOMO01000176.1"/>
</dbReference>